<keyword evidence="3" id="KW-1185">Reference proteome</keyword>
<protein>
    <submittedName>
        <fullName evidence="2">Uncharacterized protein</fullName>
    </submittedName>
</protein>
<keyword evidence="1" id="KW-0812">Transmembrane</keyword>
<comment type="caution">
    <text evidence="2">The sequence shown here is derived from an EMBL/GenBank/DDBJ whole genome shotgun (WGS) entry which is preliminary data.</text>
</comment>
<dbReference type="PANTHER" id="PTHR37490:SF3">
    <property type="entry name" value="DUF3431 DOMAIN CONTAINING PROTEIN"/>
    <property type="match status" value="1"/>
</dbReference>
<keyword evidence="1" id="KW-0472">Membrane</keyword>
<name>A0A6V8H815_TALPI</name>
<organism evidence="2 3">
    <name type="scientific">Talaromyces pinophilus</name>
    <name type="common">Penicillium pinophilum</name>
    <dbReference type="NCBI Taxonomy" id="128442"/>
    <lineage>
        <taxon>Eukaryota</taxon>
        <taxon>Fungi</taxon>
        <taxon>Dikarya</taxon>
        <taxon>Ascomycota</taxon>
        <taxon>Pezizomycotina</taxon>
        <taxon>Eurotiomycetes</taxon>
        <taxon>Eurotiomycetidae</taxon>
        <taxon>Eurotiales</taxon>
        <taxon>Trichocomaceae</taxon>
        <taxon>Talaromyces</taxon>
        <taxon>Talaromyces sect. Talaromyces</taxon>
    </lineage>
</organism>
<accession>A0A6V8H815</accession>
<dbReference type="Pfam" id="PF11913">
    <property type="entry name" value="DUF3431"/>
    <property type="match status" value="1"/>
</dbReference>
<dbReference type="AlphaFoldDB" id="A0A6V8H815"/>
<evidence type="ECO:0000313" key="3">
    <source>
        <dbReference type="Proteomes" id="UP000053095"/>
    </source>
</evidence>
<dbReference type="InterPro" id="IPR021838">
    <property type="entry name" value="DUF3431"/>
</dbReference>
<gene>
    <name evidence="2" type="ORF">TCE0_024r07355</name>
</gene>
<feature type="transmembrane region" description="Helical" evidence="1">
    <location>
        <begin position="7"/>
        <end position="25"/>
    </location>
</feature>
<sequence>MPRKVKRFVIQSATFIGVLLLILYINRPQSAANKILAWTEIRYKPKGAAEQLESRGACPSLAGSKKPALVVARVAADGDASWIDSLSSKYHTCVYTVDAPMDHASKYLQVPANRGHEAMVYLTFIIDNYYHIPEAGVVFVHGSRWAWHNDEPTYDNSALLKTLDVHAALEPWGYHNLRCDWSVSTCPPSAKPQGSMETSLQAMLSPWDARAVSDSLLPKAFQNLFGKGLSDGKLGKHHTVRSQCCAQFIVGRKNILQHSLQEYTALRQWLLDESRDAAPRDDRVSGRILSYLWHILFIKKQEVEENGAVSLEKLNSAACPRAPDCYCRLYGRCNLEKCTDGRCFGQYEIPPDYKIPTDWAATHS</sequence>
<dbReference type="PANTHER" id="PTHR37490">
    <property type="entry name" value="EXPRESSED PROTEIN"/>
    <property type="match status" value="1"/>
</dbReference>
<keyword evidence="1" id="KW-1133">Transmembrane helix</keyword>
<dbReference type="EMBL" id="DF933820">
    <property type="protein sequence ID" value="GAM37435.1"/>
    <property type="molecule type" value="Genomic_DNA"/>
</dbReference>
<dbReference type="Proteomes" id="UP000053095">
    <property type="component" value="Unassembled WGS sequence"/>
</dbReference>
<reference evidence="3" key="1">
    <citation type="journal article" date="2015" name="Genome Announc.">
        <title>Draft genome sequence of Talaromyces cellulolyticus strain Y-94, a source of lignocellulosic biomass-degrading enzymes.</title>
        <authorList>
            <person name="Fujii T."/>
            <person name="Koike H."/>
            <person name="Sawayama S."/>
            <person name="Yano S."/>
            <person name="Inoue H."/>
        </authorList>
    </citation>
    <scope>NUCLEOTIDE SEQUENCE [LARGE SCALE GENOMIC DNA]</scope>
    <source>
        <strain evidence="3">Y-94</strain>
    </source>
</reference>
<evidence type="ECO:0000256" key="1">
    <source>
        <dbReference type="SAM" id="Phobius"/>
    </source>
</evidence>
<proteinExistence type="predicted"/>
<evidence type="ECO:0000313" key="2">
    <source>
        <dbReference type="EMBL" id="GAM37435.1"/>
    </source>
</evidence>